<dbReference type="Gene3D" id="1.20.120.160">
    <property type="entry name" value="HPT domain"/>
    <property type="match status" value="1"/>
</dbReference>
<protein>
    <recommendedName>
        <fullName evidence="3">Chemotaxis protein CheA</fullName>
        <ecNumber evidence="2">2.7.13.3</ecNumber>
    </recommendedName>
</protein>
<dbReference type="EMBL" id="PVTQ01000014">
    <property type="protein sequence ID" value="PRY85821.1"/>
    <property type="molecule type" value="Genomic_DNA"/>
</dbReference>
<evidence type="ECO:0000256" key="6">
    <source>
        <dbReference type="ARBA" id="ARBA00022679"/>
    </source>
</evidence>
<feature type="region of interest" description="Disordered" evidence="13">
    <location>
        <begin position="251"/>
        <end position="279"/>
    </location>
</feature>
<dbReference type="GO" id="GO:0000155">
    <property type="term" value="F:phosphorelay sensor kinase activity"/>
    <property type="evidence" value="ECO:0007669"/>
    <property type="project" value="InterPro"/>
</dbReference>
<dbReference type="FunFam" id="3.30.565.10:FF:000016">
    <property type="entry name" value="Chemotaxis protein CheA, putative"/>
    <property type="match status" value="1"/>
</dbReference>
<dbReference type="InterPro" id="IPR003594">
    <property type="entry name" value="HATPase_dom"/>
</dbReference>
<comment type="catalytic activity">
    <reaction evidence="1">
        <text>ATP + protein L-histidine = ADP + protein N-phospho-L-histidine.</text>
        <dbReference type="EC" id="2.7.13.3"/>
    </reaction>
</comment>
<feature type="compositionally biased region" description="Low complexity" evidence="13">
    <location>
        <begin position="260"/>
        <end position="274"/>
    </location>
</feature>
<dbReference type="SMART" id="SM00387">
    <property type="entry name" value="HATPase_c"/>
    <property type="match status" value="1"/>
</dbReference>
<evidence type="ECO:0000259" key="16">
    <source>
        <dbReference type="PROSITE" id="PS50894"/>
    </source>
</evidence>
<evidence type="ECO:0000256" key="7">
    <source>
        <dbReference type="ARBA" id="ARBA00022741"/>
    </source>
</evidence>
<dbReference type="Pfam" id="PF02518">
    <property type="entry name" value="HATPase_c"/>
    <property type="match status" value="1"/>
</dbReference>
<evidence type="ECO:0000256" key="12">
    <source>
        <dbReference type="PROSITE-ProRule" id="PRU00110"/>
    </source>
</evidence>
<dbReference type="AlphaFoldDB" id="A0A2T0WGI9"/>
<evidence type="ECO:0000256" key="5">
    <source>
        <dbReference type="ARBA" id="ARBA00022553"/>
    </source>
</evidence>
<feature type="domain" description="Histidine kinase" evidence="14">
    <location>
        <begin position="314"/>
        <end position="526"/>
    </location>
</feature>
<evidence type="ECO:0000256" key="3">
    <source>
        <dbReference type="ARBA" id="ARBA00021495"/>
    </source>
</evidence>
<dbReference type="InterPro" id="IPR008207">
    <property type="entry name" value="Sig_transdc_His_kin_Hpt_dom"/>
</dbReference>
<evidence type="ECO:0000256" key="13">
    <source>
        <dbReference type="SAM" id="MobiDB-lite"/>
    </source>
</evidence>
<gene>
    <name evidence="17" type="ORF">CLV74_11444</name>
</gene>
<evidence type="ECO:0000256" key="9">
    <source>
        <dbReference type="ARBA" id="ARBA00022840"/>
    </source>
</evidence>
<name>A0A2T0WGI9_9RHOB</name>
<keyword evidence="10" id="KW-0902">Two-component regulatory system</keyword>
<dbReference type="CDD" id="cd16916">
    <property type="entry name" value="HATPase_CheA-like"/>
    <property type="match status" value="1"/>
</dbReference>
<comment type="caution">
    <text evidence="17">The sequence shown here is derived from an EMBL/GenBank/DDBJ whole genome shotgun (WGS) entry which is preliminary data.</text>
</comment>
<evidence type="ECO:0000256" key="11">
    <source>
        <dbReference type="ARBA" id="ARBA00035100"/>
    </source>
</evidence>
<dbReference type="OrthoDB" id="9803176at2"/>
<feature type="domain" description="CheW-like" evidence="15">
    <location>
        <begin position="528"/>
        <end position="662"/>
    </location>
</feature>
<evidence type="ECO:0000256" key="4">
    <source>
        <dbReference type="ARBA" id="ARBA00022500"/>
    </source>
</evidence>
<keyword evidence="18" id="KW-1185">Reference proteome</keyword>
<dbReference type="PROSITE" id="PS50109">
    <property type="entry name" value="HIS_KIN"/>
    <property type="match status" value="1"/>
</dbReference>
<keyword evidence="8 17" id="KW-0418">Kinase</keyword>
<dbReference type="InterPro" id="IPR004105">
    <property type="entry name" value="CheA-like_dim"/>
</dbReference>
<dbReference type="CDD" id="cd00731">
    <property type="entry name" value="CheA_reg"/>
    <property type="match status" value="1"/>
</dbReference>
<dbReference type="InterPro" id="IPR036641">
    <property type="entry name" value="HPT_dom_sf"/>
</dbReference>
<reference evidence="17 18" key="1">
    <citation type="submission" date="2018-03" db="EMBL/GenBank/DDBJ databases">
        <title>Genomic Encyclopedia of Archaeal and Bacterial Type Strains, Phase II (KMG-II): from individual species to whole genera.</title>
        <authorList>
            <person name="Goeker M."/>
        </authorList>
    </citation>
    <scope>NUCLEOTIDE SEQUENCE [LARGE SCALE GENOMIC DNA]</scope>
    <source>
        <strain evidence="17 18">DSM 100212</strain>
    </source>
</reference>
<dbReference type="InterPro" id="IPR005467">
    <property type="entry name" value="His_kinase_dom"/>
</dbReference>
<dbReference type="GO" id="GO:0005524">
    <property type="term" value="F:ATP binding"/>
    <property type="evidence" value="ECO:0007669"/>
    <property type="project" value="UniProtKB-KW"/>
</dbReference>
<proteinExistence type="predicted"/>
<evidence type="ECO:0000256" key="1">
    <source>
        <dbReference type="ARBA" id="ARBA00000085"/>
    </source>
</evidence>
<keyword evidence="9" id="KW-0067">ATP-binding</keyword>
<comment type="function">
    <text evidence="11">Involved in the transmission of sensory signals from the chemoreceptors to the flagellar motors. CheA is autophosphorylated; it can transfer its phosphate group to either CheB or CheY.</text>
</comment>
<evidence type="ECO:0000313" key="18">
    <source>
        <dbReference type="Proteomes" id="UP000238392"/>
    </source>
</evidence>
<dbReference type="SUPFAM" id="SSF47226">
    <property type="entry name" value="Histidine-containing phosphotransfer domain, HPT domain"/>
    <property type="match status" value="1"/>
</dbReference>
<evidence type="ECO:0000313" key="17">
    <source>
        <dbReference type="EMBL" id="PRY85821.1"/>
    </source>
</evidence>
<evidence type="ECO:0000256" key="10">
    <source>
        <dbReference type="ARBA" id="ARBA00023012"/>
    </source>
</evidence>
<dbReference type="InterPro" id="IPR051315">
    <property type="entry name" value="Bact_Chemotaxis_CheA"/>
</dbReference>
<dbReference type="SMART" id="SM00260">
    <property type="entry name" value="CheW"/>
    <property type="match status" value="1"/>
</dbReference>
<dbReference type="SUPFAM" id="SSF50341">
    <property type="entry name" value="CheW-like"/>
    <property type="match status" value="1"/>
</dbReference>
<dbReference type="SMART" id="SM00073">
    <property type="entry name" value="HPT"/>
    <property type="match status" value="1"/>
</dbReference>
<dbReference type="SUPFAM" id="SSF55874">
    <property type="entry name" value="ATPase domain of HSP90 chaperone/DNA topoisomerase II/histidine kinase"/>
    <property type="match status" value="1"/>
</dbReference>
<accession>A0A2T0WGI9</accession>
<evidence type="ECO:0000256" key="2">
    <source>
        <dbReference type="ARBA" id="ARBA00012438"/>
    </source>
</evidence>
<dbReference type="GO" id="GO:0005737">
    <property type="term" value="C:cytoplasm"/>
    <property type="evidence" value="ECO:0007669"/>
    <property type="project" value="InterPro"/>
</dbReference>
<dbReference type="InterPro" id="IPR004358">
    <property type="entry name" value="Sig_transdc_His_kin-like_C"/>
</dbReference>
<dbReference type="PROSITE" id="PS50851">
    <property type="entry name" value="CHEW"/>
    <property type="match status" value="1"/>
</dbReference>
<dbReference type="CDD" id="cd00088">
    <property type="entry name" value="HPT"/>
    <property type="match status" value="1"/>
</dbReference>
<dbReference type="Pfam" id="PF01627">
    <property type="entry name" value="Hpt"/>
    <property type="match status" value="1"/>
</dbReference>
<keyword evidence="7" id="KW-0547">Nucleotide-binding</keyword>
<dbReference type="Gene3D" id="2.30.30.40">
    <property type="entry name" value="SH3 Domains"/>
    <property type="match status" value="1"/>
</dbReference>
<evidence type="ECO:0000259" key="15">
    <source>
        <dbReference type="PROSITE" id="PS50851"/>
    </source>
</evidence>
<dbReference type="Gene3D" id="1.10.287.560">
    <property type="entry name" value="Histidine kinase CheA-like, homodimeric domain"/>
    <property type="match status" value="1"/>
</dbReference>
<evidence type="ECO:0000256" key="8">
    <source>
        <dbReference type="ARBA" id="ARBA00022777"/>
    </source>
</evidence>
<dbReference type="Proteomes" id="UP000238392">
    <property type="component" value="Unassembled WGS sequence"/>
</dbReference>
<dbReference type="InterPro" id="IPR036890">
    <property type="entry name" value="HATPase_C_sf"/>
</dbReference>
<keyword evidence="5 12" id="KW-0597">Phosphoprotein</keyword>
<dbReference type="InterPro" id="IPR037006">
    <property type="entry name" value="CheA-like_homodim_sf"/>
</dbReference>
<dbReference type="EC" id="2.7.13.3" evidence="2"/>
<dbReference type="Pfam" id="PF02895">
    <property type="entry name" value="H-kinase_dim"/>
    <property type="match status" value="1"/>
</dbReference>
<dbReference type="PANTHER" id="PTHR43395">
    <property type="entry name" value="SENSOR HISTIDINE KINASE CHEA"/>
    <property type="match status" value="1"/>
</dbReference>
<dbReference type="GO" id="GO:0006935">
    <property type="term" value="P:chemotaxis"/>
    <property type="evidence" value="ECO:0007669"/>
    <property type="project" value="UniProtKB-KW"/>
</dbReference>
<dbReference type="RefSeq" id="WP_106267194.1">
    <property type="nucleotide sequence ID" value="NZ_PVTQ01000014.1"/>
</dbReference>
<evidence type="ECO:0000259" key="14">
    <source>
        <dbReference type="PROSITE" id="PS50109"/>
    </source>
</evidence>
<organism evidence="17 18">
    <name type="scientific">Donghicola tyrosinivorans</name>
    <dbReference type="NCBI Taxonomy" id="1652492"/>
    <lineage>
        <taxon>Bacteria</taxon>
        <taxon>Pseudomonadati</taxon>
        <taxon>Pseudomonadota</taxon>
        <taxon>Alphaproteobacteria</taxon>
        <taxon>Rhodobacterales</taxon>
        <taxon>Roseobacteraceae</taxon>
        <taxon>Donghicola</taxon>
    </lineage>
</organism>
<keyword evidence="6" id="KW-0808">Transferase</keyword>
<dbReference type="Pfam" id="PF01584">
    <property type="entry name" value="CheW"/>
    <property type="match status" value="1"/>
</dbReference>
<dbReference type="PROSITE" id="PS50894">
    <property type="entry name" value="HPT"/>
    <property type="match status" value="1"/>
</dbReference>
<dbReference type="InterPro" id="IPR036061">
    <property type="entry name" value="CheW-like_dom_sf"/>
</dbReference>
<dbReference type="SUPFAM" id="SSF47384">
    <property type="entry name" value="Homodimeric domain of signal transducing histidine kinase"/>
    <property type="match status" value="1"/>
</dbReference>
<dbReference type="Gene3D" id="3.30.565.10">
    <property type="entry name" value="Histidine kinase-like ATPase, C-terminal domain"/>
    <property type="match status" value="1"/>
</dbReference>
<dbReference type="InterPro" id="IPR002545">
    <property type="entry name" value="CheW-lke_dom"/>
</dbReference>
<dbReference type="PRINTS" id="PR00344">
    <property type="entry name" value="BCTRLSENSOR"/>
</dbReference>
<dbReference type="SMART" id="SM01231">
    <property type="entry name" value="H-kinase_dim"/>
    <property type="match status" value="1"/>
</dbReference>
<keyword evidence="4" id="KW-0145">Chemotaxis</keyword>
<dbReference type="PANTHER" id="PTHR43395:SF10">
    <property type="entry name" value="CHEMOTAXIS PROTEIN CHEA"/>
    <property type="match status" value="1"/>
</dbReference>
<feature type="modified residue" description="Phosphohistidine" evidence="12">
    <location>
        <position position="46"/>
    </location>
</feature>
<dbReference type="InterPro" id="IPR036097">
    <property type="entry name" value="HisK_dim/P_sf"/>
</dbReference>
<sequence>MSMESLLETFFAECEELIEALSDGLGRLAAGESGDDLVNAIFRAVHSIKGAGGAFGFEDLVSFAHVYETVLDRIRGCLLAIDAEVLRVITRAADVLAELVENAQNEGSGTPSALAQVRSALEGYAGVAPAAPLHEPSLDFAPMAFEPISFDLDTPESGGRWRFVPDATFYRNGHEPLHIFSHLRAVGDLKVSCDFAEVPSLDGLDPDGSYLVWEIESSDLTEDVIQQTLQFLAGLYELSLVEDTVVIPDVEDQPSRPVSADTPAPAKTANATPASPRATLRVDPERVDRLINTVGELIINQSVIGQKVGGLGLEQNSELLSALEDYRYLAREIQEAVMSIRAQPVKPLFQRMARVVREAAEATGKDVEFVVTGEGTEIDKTLVERLADPLTHMLRNSVDHGIETVAGRAESGKTPVGTVRLSAFHRSGHVVIEISDDGKGLDREKILASAIGKGLVPEDARLSEQEIDNLLFMPGFSTAAEVTNLSGRGVGMDVVKTAITSMGGRVTIATEFGRGTTFSIILPLTLAVLDGMVVSVAEQTMVLPISGIVETIRPARKDVKSVGPQEDVILVRGSFVPVVALGKALGFASPHQSDPTYILVETESSGILALSVDGIWDQRQVVIKSLEGNYGNIPGVSAATILGDGKIALIVDIEAIAQLAASTGSGPCLSEQGIVA</sequence>
<feature type="domain" description="HPt" evidence="16">
    <location>
        <begin position="1"/>
        <end position="103"/>
    </location>
</feature>